<dbReference type="SUPFAM" id="SSF52016">
    <property type="entry name" value="LeuD/IlvD-like"/>
    <property type="match status" value="1"/>
</dbReference>
<comment type="cofactor">
    <cofactor evidence="15">
        <name>[2Fe-2S] cluster</name>
        <dbReference type="ChEBI" id="CHEBI:190135"/>
    </cofactor>
    <text evidence="15">Binds 1 [2Fe-2S] cluster per subunit. This cluster acts as a Lewis acid cofactor.</text>
</comment>
<dbReference type="SUPFAM" id="SSF143975">
    <property type="entry name" value="IlvD/EDD N-terminal domain-like"/>
    <property type="match status" value="1"/>
</dbReference>
<evidence type="ECO:0000313" key="19">
    <source>
        <dbReference type="Proteomes" id="UP000094342"/>
    </source>
</evidence>
<dbReference type="PROSITE" id="PS00886">
    <property type="entry name" value="ILVD_EDD_1"/>
    <property type="match status" value="1"/>
</dbReference>
<feature type="domain" description="Dihydroxy-acid/6-phosphogluconate dehydratase N-terminal" evidence="16">
    <location>
        <begin position="34"/>
        <end position="359"/>
    </location>
</feature>
<accession>A0A1E3VAC0</accession>
<keyword evidence="6 15" id="KW-0460">Magnesium</keyword>
<feature type="binding site" evidence="15">
    <location>
        <position position="81"/>
    </location>
    <ligand>
        <name>Mg(2+)</name>
        <dbReference type="ChEBI" id="CHEBI:18420"/>
    </ligand>
</feature>
<dbReference type="PANTHER" id="PTHR43661:SF3">
    <property type="entry name" value="D-XYLONATE DEHYDRATASE YAGF-RELATED"/>
    <property type="match status" value="1"/>
</dbReference>
<comment type="pathway">
    <text evidence="12 15">Amino-acid biosynthesis; L-valine biosynthesis; L-valine from pyruvate: step 3/4.</text>
</comment>
<keyword evidence="10 15" id="KW-0100">Branched-chain amino acid biosynthesis</keyword>
<dbReference type="STRING" id="1752398.A8M32_14515"/>
<comment type="catalytic activity">
    <reaction evidence="15">
        <text>(2R,3R)-2,3-dihydroxy-3-methylpentanoate = (S)-3-methyl-2-oxopentanoate + H2O</text>
        <dbReference type="Rhea" id="RHEA:27694"/>
        <dbReference type="ChEBI" id="CHEBI:15377"/>
        <dbReference type="ChEBI" id="CHEBI:35146"/>
        <dbReference type="ChEBI" id="CHEBI:49258"/>
        <dbReference type="EC" id="4.2.1.9"/>
    </reaction>
</comment>
<evidence type="ECO:0000256" key="4">
    <source>
        <dbReference type="ARBA" id="ARBA00022714"/>
    </source>
</evidence>
<keyword evidence="7 15" id="KW-0408">Iron</keyword>
<gene>
    <name evidence="15" type="primary">ilvD</name>
    <name evidence="18" type="ORF">A8M32_14515</name>
</gene>
<dbReference type="GO" id="GO:0005829">
    <property type="term" value="C:cytosol"/>
    <property type="evidence" value="ECO:0007669"/>
    <property type="project" value="TreeGrafter"/>
</dbReference>
<comment type="function">
    <text evidence="15">Functions in the biosynthesis of branched-chain amino acids. Catalyzes the dehydration of (2R,3R)-2,3-dihydroxy-3-methylpentanoate (2,3-dihydroxy-3-methylvalerate) into 2-oxo-3-methylpentanoate (2-oxo-3-methylvalerate) and of (2R)-2,3-dihydroxy-3-methylbutanoate (2,3-dihydroxyisovalerate) into 2-oxo-3-methylbutanoate (2-oxoisovalerate), the penultimate precursor to L-isoleucine and L-valine, respectively.</text>
</comment>
<comment type="pathway">
    <text evidence="13 15">Amino-acid biosynthesis; L-isoleucine biosynthesis; L-isoleucine from 2-oxobutanoate: step 3/4.</text>
</comment>
<evidence type="ECO:0000256" key="8">
    <source>
        <dbReference type="ARBA" id="ARBA00023014"/>
    </source>
</evidence>
<dbReference type="InterPro" id="IPR042096">
    <property type="entry name" value="Dihydro-acid_dehy_C"/>
</dbReference>
<dbReference type="OrthoDB" id="9807077at2"/>
<keyword evidence="3 15" id="KW-0028">Amino-acid biosynthesis</keyword>
<evidence type="ECO:0000256" key="3">
    <source>
        <dbReference type="ARBA" id="ARBA00022605"/>
    </source>
</evidence>
<keyword evidence="8 15" id="KW-0411">Iron-sulfur</keyword>
<dbReference type="Pfam" id="PF00920">
    <property type="entry name" value="ILVD_EDD_N"/>
    <property type="match status" value="1"/>
</dbReference>
<dbReference type="HAMAP" id="MF_00012">
    <property type="entry name" value="IlvD"/>
    <property type="match status" value="1"/>
</dbReference>
<name>A0A1E3VAC0_9HYPH</name>
<keyword evidence="5 15" id="KW-0479">Metal-binding</keyword>
<evidence type="ECO:0000256" key="12">
    <source>
        <dbReference type="ARBA" id="ARBA00029436"/>
    </source>
</evidence>
<dbReference type="NCBIfam" id="TIGR00110">
    <property type="entry name" value="ilvD"/>
    <property type="match status" value="1"/>
</dbReference>
<comment type="caution">
    <text evidence="18">The sequence shown here is derived from an EMBL/GenBank/DDBJ whole genome shotgun (WGS) entry which is preliminary data.</text>
</comment>
<feature type="binding site" evidence="15">
    <location>
        <position position="491"/>
    </location>
    <ligand>
        <name>Mg(2+)</name>
        <dbReference type="ChEBI" id="CHEBI:18420"/>
    </ligand>
</feature>
<keyword evidence="9 15" id="KW-0456">Lyase</keyword>
<evidence type="ECO:0000256" key="2">
    <source>
        <dbReference type="ARBA" id="ARBA00006486"/>
    </source>
</evidence>
<organism evidence="18 19">
    <name type="scientific">Sinorhizobium alkalisoli</name>
    <dbReference type="NCBI Taxonomy" id="1752398"/>
    <lineage>
        <taxon>Bacteria</taxon>
        <taxon>Pseudomonadati</taxon>
        <taxon>Pseudomonadota</taxon>
        <taxon>Alphaproteobacteria</taxon>
        <taxon>Hyphomicrobiales</taxon>
        <taxon>Rhizobiaceae</taxon>
        <taxon>Sinorhizobium/Ensifer group</taxon>
        <taxon>Sinorhizobium</taxon>
    </lineage>
</organism>
<dbReference type="RefSeq" id="WP_069459119.1">
    <property type="nucleotide sequence ID" value="NZ_CP034909.1"/>
</dbReference>
<dbReference type="GO" id="GO:0000287">
    <property type="term" value="F:magnesium ion binding"/>
    <property type="evidence" value="ECO:0007669"/>
    <property type="project" value="UniProtKB-UniRule"/>
</dbReference>
<dbReference type="InterPro" id="IPR004404">
    <property type="entry name" value="DihydroxyA_deHydtase"/>
</dbReference>
<evidence type="ECO:0000259" key="16">
    <source>
        <dbReference type="Pfam" id="PF00920"/>
    </source>
</evidence>
<dbReference type="GO" id="GO:0009099">
    <property type="term" value="P:L-valine biosynthetic process"/>
    <property type="evidence" value="ECO:0007669"/>
    <property type="project" value="UniProtKB-UniRule"/>
</dbReference>
<reference evidence="19" key="1">
    <citation type="submission" date="2016-05" db="EMBL/GenBank/DDBJ databases">
        <authorList>
            <person name="Li Y."/>
        </authorList>
    </citation>
    <scope>NUCLEOTIDE SEQUENCE [LARGE SCALE GENOMIC DNA]</scope>
    <source>
        <strain evidence="19">YIC4027</strain>
    </source>
</reference>
<dbReference type="Gene3D" id="3.50.30.80">
    <property type="entry name" value="IlvD/EDD C-terminal domain-like"/>
    <property type="match status" value="1"/>
</dbReference>
<evidence type="ECO:0000256" key="6">
    <source>
        <dbReference type="ARBA" id="ARBA00022842"/>
    </source>
</evidence>
<dbReference type="EC" id="4.2.1.9" evidence="14 15"/>
<dbReference type="EMBL" id="LYBW01000058">
    <property type="protein sequence ID" value="ODR90539.1"/>
    <property type="molecule type" value="Genomic_DNA"/>
</dbReference>
<evidence type="ECO:0000313" key="18">
    <source>
        <dbReference type="EMBL" id="ODR90539.1"/>
    </source>
</evidence>
<feature type="binding site" description="via carbamate group" evidence="15">
    <location>
        <position position="124"/>
    </location>
    <ligand>
        <name>Mg(2+)</name>
        <dbReference type="ChEBI" id="CHEBI:18420"/>
    </ligand>
</feature>
<dbReference type="FunFam" id="3.50.30.80:FF:000001">
    <property type="entry name" value="Dihydroxy-acid dehydratase"/>
    <property type="match status" value="1"/>
</dbReference>
<proteinExistence type="inferred from homology"/>
<comment type="cofactor">
    <cofactor evidence="1 15">
        <name>Mg(2+)</name>
        <dbReference type="ChEBI" id="CHEBI:18420"/>
    </cofactor>
</comment>
<dbReference type="Proteomes" id="UP000094342">
    <property type="component" value="Unassembled WGS sequence"/>
</dbReference>
<dbReference type="GO" id="GO:0004160">
    <property type="term" value="F:dihydroxy-acid dehydratase activity"/>
    <property type="evidence" value="ECO:0007669"/>
    <property type="project" value="UniProtKB-UniRule"/>
</dbReference>
<dbReference type="GO" id="GO:0009097">
    <property type="term" value="P:isoleucine biosynthetic process"/>
    <property type="evidence" value="ECO:0007669"/>
    <property type="project" value="UniProtKB-UniRule"/>
</dbReference>
<feature type="active site" description="Proton acceptor" evidence="15">
    <location>
        <position position="517"/>
    </location>
</feature>
<dbReference type="UniPathway" id="UPA00049">
    <property type="reaction ID" value="UER00061"/>
</dbReference>
<comment type="catalytic activity">
    <reaction evidence="11">
        <text>(2R)-2,3-dihydroxy-3-methylbutanoate = 3-methyl-2-oxobutanoate + H2O</text>
        <dbReference type="Rhea" id="RHEA:24809"/>
        <dbReference type="ChEBI" id="CHEBI:11851"/>
        <dbReference type="ChEBI" id="CHEBI:15377"/>
        <dbReference type="ChEBI" id="CHEBI:49072"/>
        <dbReference type="EC" id="4.2.1.9"/>
    </reaction>
    <physiologicalReaction direction="left-to-right" evidence="11">
        <dbReference type="Rhea" id="RHEA:24810"/>
    </physiologicalReaction>
</comment>
<protein>
    <recommendedName>
        <fullName evidence="14 15">Dihydroxy-acid dehydratase</fullName>
        <shortName evidence="15">DAD</shortName>
        <ecNumber evidence="14 15">4.2.1.9</ecNumber>
    </recommendedName>
</protein>
<evidence type="ECO:0000256" key="5">
    <source>
        <dbReference type="ARBA" id="ARBA00022723"/>
    </source>
</evidence>
<dbReference type="GO" id="GO:0051537">
    <property type="term" value="F:2 iron, 2 sulfur cluster binding"/>
    <property type="evidence" value="ECO:0007669"/>
    <property type="project" value="UniProtKB-UniRule"/>
</dbReference>
<dbReference type="Pfam" id="PF24877">
    <property type="entry name" value="ILV_EDD_C"/>
    <property type="match status" value="1"/>
</dbReference>
<keyword evidence="4 15" id="KW-0001">2Fe-2S</keyword>
<dbReference type="NCBIfam" id="NF009103">
    <property type="entry name" value="PRK12448.1"/>
    <property type="match status" value="1"/>
</dbReference>
<keyword evidence="19" id="KW-1185">Reference proteome</keyword>
<evidence type="ECO:0000256" key="7">
    <source>
        <dbReference type="ARBA" id="ARBA00023004"/>
    </source>
</evidence>
<evidence type="ECO:0000256" key="11">
    <source>
        <dbReference type="ARBA" id="ARBA00029304"/>
    </source>
</evidence>
<dbReference type="InterPro" id="IPR037237">
    <property type="entry name" value="IlvD/EDD_N"/>
</dbReference>
<evidence type="ECO:0000256" key="1">
    <source>
        <dbReference type="ARBA" id="ARBA00001946"/>
    </source>
</evidence>
<comment type="subunit">
    <text evidence="15">Homodimer.</text>
</comment>
<feature type="modified residue" description="N6-carboxylysine" evidence="15">
    <location>
        <position position="124"/>
    </location>
</feature>
<evidence type="ECO:0000256" key="9">
    <source>
        <dbReference type="ARBA" id="ARBA00023239"/>
    </source>
</evidence>
<sequence length="612" mass="65349">MPAYRSRTTTHGRNMAGARGLWRATGMKDSDFGKPIIAVVNSFTQFVPGHVHLKDLGQLVAREIEAAGGVAKEFNTIAVDDGIAMGHDGMLYSLPSREIIADSVEYMVNAHCADAMVCISNCDKITPGMLMASLRLNIPSVFVSGGPMEAGKVVLHGKKHALDLVDAMVAAADDKVSDEDVKIIERSACPTCGSCSGMFTANSMNCLTEALGLSLPGNGSTLATHADRKRLFVEAGHLIVDLARRYYEQDDARVLPRSVASKQAFENAMALDIAMGGSTNTVLHILAAAYEGEVDFTMDDIDRLSRKVPCLSKVAPAKADVHMEDVHRAGGIMSILGELDKGGLINRDCTTVHSETLGDAIDRWDITRTTSETVRDFFRAAPGGIPTQVAFSQAARWEELDTDRKNGVIRSVTHPFSKDGGLAVLKGNIALDGCIVKTAGVDESILKFSGPARVFESQDAAVKAILGNEIKAGDVVVIRYEGPKGGPGMQEMLYPTSYLKSKGLGKACALITDGRFSGGTSGLSIGHVSPEAANGGTIGLVRDGDMIDIDIPNRTIGLRVDETELASRRQEQDAKGWKPAEQRKRRVTTALKAYAAFATSADRGAVRDLGDR</sequence>
<evidence type="ECO:0000256" key="13">
    <source>
        <dbReference type="ARBA" id="ARBA00029437"/>
    </source>
</evidence>
<dbReference type="UniPathway" id="UPA00047">
    <property type="reaction ID" value="UER00057"/>
</dbReference>
<dbReference type="PANTHER" id="PTHR43661">
    <property type="entry name" value="D-XYLONATE DEHYDRATASE"/>
    <property type="match status" value="1"/>
</dbReference>
<dbReference type="InterPro" id="IPR056740">
    <property type="entry name" value="ILV_EDD_C"/>
</dbReference>
<comment type="caution">
    <text evidence="15">Lacks conserved residue(s) required for the propagation of feature annotation.</text>
</comment>
<evidence type="ECO:0000256" key="10">
    <source>
        <dbReference type="ARBA" id="ARBA00023304"/>
    </source>
</evidence>
<evidence type="ECO:0000256" key="14">
    <source>
        <dbReference type="ARBA" id="ARBA00029490"/>
    </source>
</evidence>
<feature type="domain" description="Dihydroxy-acid/6-phosphogluconate dehydratase C-terminal" evidence="17">
    <location>
        <begin position="408"/>
        <end position="605"/>
    </location>
</feature>
<evidence type="ECO:0000259" key="17">
    <source>
        <dbReference type="Pfam" id="PF24877"/>
    </source>
</evidence>
<feature type="binding site" evidence="15">
    <location>
        <position position="123"/>
    </location>
    <ligand>
        <name>Mg(2+)</name>
        <dbReference type="ChEBI" id="CHEBI:18420"/>
    </ligand>
</feature>
<dbReference type="InterPro" id="IPR000581">
    <property type="entry name" value="ILV_EDD_N"/>
</dbReference>
<dbReference type="PROSITE" id="PS00887">
    <property type="entry name" value="ILVD_EDD_2"/>
    <property type="match status" value="1"/>
</dbReference>
<dbReference type="InterPro" id="IPR020558">
    <property type="entry name" value="DiOHA_6PGluconate_deHydtase_CS"/>
</dbReference>
<comment type="similarity">
    <text evidence="2 15">Belongs to the IlvD/Edd family.</text>
</comment>
<evidence type="ECO:0000256" key="15">
    <source>
        <dbReference type="HAMAP-Rule" id="MF_00012"/>
    </source>
</evidence>
<dbReference type="AlphaFoldDB" id="A0A1E3VAC0"/>